<proteinExistence type="inferred from homology"/>
<evidence type="ECO:0008006" key="7">
    <source>
        <dbReference type="Google" id="ProtNLM"/>
    </source>
</evidence>
<dbReference type="GeneID" id="37014809"/>
<dbReference type="SUPFAM" id="SSF50104">
    <property type="entry name" value="Translation proteins SH3-like domain"/>
    <property type="match status" value="1"/>
</dbReference>
<evidence type="ECO:0000313" key="6">
    <source>
        <dbReference type="Proteomes" id="UP000245942"/>
    </source>
</evidence>
<keyword evidence="2" id="KW-0689">Ribosomal protein</keyword>
<dbReference type="InterPro" id="IPR041988">
    <property type="entry name" value="Ribosomal_uL24_KOW"/>
</dbReference>
<gene>
    <name evidence="5" type="ORF">BCV69DRAFT_284535</name>
</gene>
<accession>A0A316U7J0</accession>
<evidence type="ECO:0000313" key="5">
    <source>
        <dbReference type="EMBL" id="PWN18915.1"/>
    </source>
</evidence>
<evidence type="ECO:0000256" key="1">
    <source>
        <dbReference type="ARBA" id="ARBA00010618"/>
    </source>
</evidence>
<evidence type="ECO:0000256" key="3">
    <source>
        <dbReference type="ARBA" id="ARBA00023274"/>
    </source>
</evidence>
<dbReference type="InterPro" id="IPR014722">
    <property type="entry name" value="Rib_uL2_dom2"/>
</dbReference>
<dbReference type="GO" id="GO:0005840">
    <property type="term" value="C:ribosome"/>
    <property type="evidence" value="ECO:0007669"/>
    <property type="project" value="UniProtKB-KW"/>
</dbReference>
<dbReference type="GO" id="GO:1990904">
    <property type="term" value="C:ribonucleoprotein complex"/>
    <property type="evidence" value="ECO:0007669"/>
    <property type="project" value="UniProtKB-KW"/>
</dbReference>
<reference evidence="5 6" key="1">
    <citation type="journal article" date="2018" name="Mol. Biol. Evol.">
        <title>Broad Genomic Sampling Reveals a Smut Pathogenic Ancestry of the Fungal Clade Ustilaginomycotina.</title>
        <authorList>
            <person name="Kijpornyongpan T."/>
            <person name="Mondo S.J."/>
            <person name="Barry K."/>
            <person name="Sandor L."/>
            <person name="Lee J."/>
            <person name="Lipzen A."/>
            <person name="Pangilinan J."/>
            <person name="LaButti K."/>
            <person name="Hainaut M."/>
            <person name="Henrissat B."/>
            <person name="Grigoriev I.V."/>
            <person name="Spatafora J.W."/>
            <person name="Aime M.C."/>
        </authorList>
    </citation>
    <scope>NUCLEOTIDE SEQUENCE [LARGE SCALE GENOMIC DNA]</scope>
    <source>
        <strain evidence="5 6">MCA 4718</strain>
    </source>
</reference>
<dbReference type="OrthoDB" id="359154at2759"/>
<organism evidence="5 6">
    <name type="scientific">Pseudomicrostroma glucosiphilum</name>
    <dbReference type="NCBI Taxonomy" id="1684307"/>
    <lineage>
        <taxon>Eukaryota</taxon>
        <taxon>Fungi</taxon>
        <taxon>Dikarya</taxon>
        <taxon>Basidiomycota</taxon>
        <taxon>Ustilaginomycotina</taxon>
        <taxon>Exobasidiomycetes</taxon>
        <taxon>Microstromatales</taxon>
        <taxon>Microstromatales incertae sedis</taxon>
        <taxon>Pseudomicrostroma</taxon>
    </lineage>
</organism>
<dbReference type="InterPro" id="IPR008991">
    <property type="entry name" value="Translation_prot_SH3-like_sf"/>
</dbReference>
<keyword evidence="6" id="KW-1185">Reference proteome</keyword>
<feature type="region of interest" description="Disordered" evidence="4">
    <location>
        <begin position="198"/>
        <end position="219"/>
    </location>
</feature>
<dbReference type="GO" id="GO:0003723">
    <property type="term" value="F:RNA binding"/>
    <property type="evidence" value="ECO:0007669"/>
    <property type="project" value="InterPro"/>
</dbReference>
<evidence type="ECO:0000256" key="2">
    <source>
        <dbReference type="ARBA" id="ARBA00022980"/>
    </source>
</evidence>
<dbReference type="STRING" id="1684307.A0A316U7J0"/>
<sequence>MEEALHAVGTTTTVLRSLRHLERPTKHAKFFQAGKPSQAGGSKKFVQPRDRVPFWNIVPGDIVKLNTGNVARQFGLDPNEKVRGEGRVISVDREKNTVLLANLNEDHPLVPHNTAHNTPRLLDPNKPERGFGPTTYTVPRPIHYSNLTLKIPDLEDTYALRIIKKNLHFHKASKMWRWQRYAVIRNRDGINEKIEVPWPKTRKTAPPPKPDASGRRDVEEETWLPWAPSDPVHLLPKPPRNSAHSVSDVVERLAALEVARVAKEQESADLYKGTSQGRYPGFQTKKLFTPPPVPQEPNAAEVLALAKKSMSIWASSQQAHASQGGRSFAASDYLSLAPQVGPVAGGSWQLPIADTLVGTESFERDPSTGTLLSVQKHQGLTSKVHLDSMPVELLMKDELSNELGRKWRQQRWQARLVRKAKLAKSMTRREQSNKRALREYLAEKVKASVPAGVVGGGGAMMGLGQAIGGQGITTTTSGTGKTAPTSTST</sequence>
<evidence type="ECO:0000256" key="4">
    <source>
        <dbReference type="SAM" id="MobiDB-lite"/>
    </source>
</evidence>
<dbReference type="RefSeq" id="XP_025346075.1">
    <property type="nucleotide sequence ID" value="XM_025493075.1"/>
</dbReference>
<dbReference type="EMBL" id="KZ819333">
    <property type="protein sequence ID" value="PWN18915.1"/>
    <property type="molecule type" value="Genomic_DNA"/>
</dbReference>
<dbReference type="Gene3D" id="2.30.30.30">
    <property type="match status" value="1"/>
</dbReference>
<name>A0A316U7J0_9BASI</name>
<dbReference type="Proteomes" id="UP000245942">
    <property type="component" value="Unassembled WGS sequence"/>
</dbReference>
<comment type="similarity">
    <text evidence="1">Belongs to the universal ribosomal protein uL24 family.</text>
</comment>
<protein>
    <recommendedName>
        <fullName evidence="7">KOW domain-containing protein</fullName>
    </recommendedName>
</protein>
<dbReference type="AlphaFoldDB" id="A0A316U7J0"/>
<dbReference type="CDD" id="cd06089">
    <property type="entry name" value="KOW_RPL26"/>
    <property type="match status" value="1"/>
</dbReference>
<keyword evidence="3" id="KW-0687">Ribonucleoprotein</keyword>